<name>A0A7L8ZLD5_9CAUD</name>
<evidence type="ECO:0000313" key="1">
    <source>
        <dbReference type="EMBL" id="QOI70982.1"/>
    </source>
</evidence>
<accession>A0A7L8ZLD5</accession>
<sequence>MIKLIQFVNVCKSLIEWHSLRTSNTSNTSIVMNDDRIQLSTGNEYRVLSGESGAIATRLEFYLSEYRQDVTLVRLSRHMDLHIKLRDDYYFLMNEDNLLQFGILKETTGVLRKLAEYLPFLDKDIPYNHDTLEALEFQYLTKYSINEVQAMIVYHLLREYRKDYPAHTLTSKYTPSLAINFKVLEECTVQELLEMNNHIRNKIDELQLQVLSKIERNIKTNV</sequence>
<evidence type="ECO:0000313" key="2">
    <source>
        <dbReference type="Proteomes" id="UP000594095"/>
    </source>
</evidence>
<proteinExistence type="predicted"/>
<dbReference type="Proteomes" id="UP000594095">
    <property type="component" value="Genome"/>
</dbReference>
<protein>
    <submittedName>
        <fullName evidence="1">Uncharacterized protein</fullName>
    </submittedName>
</protein>
<gene>
    <name evidence="1" type="ORF">pEaSNUABM12_00044</name>
</gene>
<organism evidence="1 2">
    <name type="scientific">Erwinia phage pEa_SNUABM_12</name>
    <dbReference type="NCBI Taxonomy" id="2768773"/>
    <lineage>
        <taxon>Viruses</taxon>
        <taxon>Duplodnaviria</taxon>
        <taxon>Heunggongvirae</taxon>
        <taxon>Uroviricota</taxon>
        <taxon>Caudoviricetes</taxon>
        <taxon>Eneladusvirus</taxon>
        <taxon>Eneladusvirus BF</taxon>
    </lineage>
</organism>
<dbReference type="EMBL" id="MT939486">
    <property type="protein sequence ID" value="QOI70982.1"/>
    <property type="molecule type" value="Genomic_DNA"/>
</dbReference>
<reference evidence="1 2" key="1">
    <citation type="submission" date="2020-08" db="EMBL/GenBank/DDBJ databases">
        <title>Complete genome sequence of Erwinia phage pEa_SNUABM_12.</title>
        <authorList>
            <person name="Kim S.G."/>
            <person name="Lee S.B."/>
            <person name="Park S.C."/>
        </authorList>
    </citation>
    <scope>NUCLEOTIDE SEQUENCE [LARGE SCALE GENOMIC DNA]</scope>
</reference>